<dbReference type="GeneID" id="29003134"/>
<reference evidence="3" key="1">
    <citation type="submission" date="2015-06" db="EMBL/GenBank/DDBJ databases">
        <title>Expansion of signal transduction pathways in fungi by whole-genome duplication.</title>
        <authorList>
            <consortium name="DOE Joint Genome Institute"/>
            <person name="Corrochano L.M."/>
            <person name="Kuo A."/>
            <person name="Marcet-Houben M."/>
            <person name="Polaino S."/>
            <person name="Salamov A."/>
            <person name="Villalobos J.M."/>
            <person name="Alvarez M.I."/>
            <person name="Avalos J."/>
            <person name="Benito E.P."/>
            <person name="Benoit I."/>
            <person name="Burger G."/>
            <person name="Camino L.P."/>
            <person name="Canovas D."/>
            <person name="Cerda-Olmedo E."/>
            <person name="Cheng J.-F."/>
            <person name="Dominguez A."/>
            <person name="Elias M."/>
            <person name="Eslava A.P."/>
            <person name="Glaser F."/>
            <person name="Grimwood J."/>
            <person name="Gutierrez G."/>
            <person name="Heitman J."/>
            <person name="Henrissat B."/>
            <person name="Iturriaga E.A."/>
            <person name="Lang B.F."/>
            <person name="Lavin J.L."/>
            <person name="Lee S."/>
            <person name="Li W."/>
            <person name="Lindquist E."/>
            <person name="Lopez-Garcia S."/>
            <person name="Luque E.M."/>
            <person name="Marcos A.T."/>
            <person name="Martin J."/>
            <person name="McCluskey K."/>
            <person name="Medina H.R."/>
            <person name="Miralles-Duran A."/>
            <person name="Miyazaki A."/>
            <person name="Munoz-Torres E."/>
            <person name="Oguiza J.A."/>
            <person name="Ohm R."/>
            <person name="Olmedo M."/>
            <person name="Orejas M."/>
            <person name="Ortiz-Castellanos L."/>
            <person name="Pisabarro A.G."/>
            <person name="Rodriguez-Romero J."/>
            <person name="Ruiz-Herrera J."/>
            <person name="Ruiz-Vazquez R."/>
            <person name="Sanz C."/>
            <person name="Schackwitz W."/>
            <person name="Schmutz J."/>
            <person name="Shahriari M."/>
            <person name="Shelest E."/>
            <person name="Silva-Franco F."/>
            <person name="Soanes D."/>
            <person name="Syed K."/>
            <person name="Tagua V.G."/>
            <person name="Talbot N.J."/>
            <person name="Thon M."/>
            <person name="De vries R.P."/>
            <person name="Wiebenga A."/>
            <person name="Yadav J.S."/>
            <person name="Braun E.L."/>
            <person name="Baker S."/>
            <person name="Garre V."/>
            <person name="Horwitz B."/>
            <person name="Torres-Martinez S."/>
            <person name="Idnurm A."/>
            <person name="Herrera-Estrella A."/>
            <person name="Gabaldon T."/>
            <person name="Grigoriev I.V."/>
        </authorList>
    </citation>
    <scope>NUCLEOTIDE SEQUENCE [LARGE SCALE GENOMIC DNA]</scope>
    <source>
        <strain evidence="3">NRRL 1555(-)</strain>
    </source>
</reference>
<dbReference type="EMBL" id="KV441000">
    <property type="protein sequence ID" value="OAD66822.1"/>
    <property type="molecule type" value="Genomic_DNA"/>
</dbReference>
<dbReference type="AlphaFoldDB" id="A0A162T820"/>
<keyword evidence="3" id="KW-1185">Reference proteome</keyword>
<feature type="compositionally biased region" description="Basic and acidic residues" evidence="1">
    <location>
        <begin position="1"/>
        <end position="11"/>
    </location>
</feature>
<name>A0A162T820_PHYB8</name>
<dbReference type="InParanoid" id="A0A162T820"/>
<evidence type="ECO:0000313" key="3">
    <source>
        <dbReference type="Proteomes" id="UP000077315"/>
    </source>
</evidence>
<sequence length="116" mass="13139">MFLARFHETNRKHPPQSHTKGSADQDKTALLVKNGSKRPSKSNQTTSGKLNQKPHQTRPEIKTIMVLQNPRPRTSSARRRMKSTTPRSWNQAWKEVNSNLLIGKAQVNPAIVQAPH</sequence>
<accession>A0A162T820</accession>
<evidence type="ECO:0000256" key="1">
    <source>
        <dbReference type="SAM" id="MobiDB-lite"/>
    </source>
</evidence>
<dbReference type="RefSeq" id="XP_018284862.1">
    <property type="nucleotide sequence ID" value="XM_018442228.1"/>
</dbReference>
<evidence type="ECO:0000313" key="2">
    <source>
        <dbReference type="EMBL" id="OAD66822.1"/>
    </source>
</evidence>
<feature type="region of interest" description="Disordered" evidence="1">
    <location>
        <begin position="1"/>
        <end position="90"/>
    </location>
</feature>
<organism evidence="2 3">
    <name type="scientific">Phycomyces blakesleeanus (strain ATCC 8743b / DSM 1359 / FGSC 10004 / NBRC 33097 / NRRL 1555)</name>
    <dbReference type="NCBI Taxonomy" id="763407"/>
    <lineage>
        <taxon>Eukaryota</taxon>
        <taxon>Fungi</taxon>
        <taxon>Fungi incertae sedis</taxon>
        <taxon>Mucoromycota</taxon>
        <taxon>Mucoromycotina</taxon>
        <taxon>Mucoromycetes</taxon>
        <taxon>Mucorales</taxon>
        <taxon>Phycomycetaceae</taxon>
        <taxon>Phycomyces</taxon>
    </lineage>
</organism>
<protein>
    <submittedName>
        <fullName evidence="2">Uncharacterized protein</fullName>
    </submittedName>
</protein>
<gene>
    <name evidence="2" type="ORF">PHYBLDRAFT_70185</name>
</gene>
<dbReference type="VEuPathDB" id="FungiDB:PHYBLDRAFT_70185"/>
<feature type="compositionally biased region" description="Polar residues" evidence="1">
    <location>
        <begin position="41"/>
        <end position="54"/>
    </location>
</feature>
<proteinExistence type="predicted"/>
<dbReference type="Proteomes" id="UP000077315">
    <property type="component" value="Unassembled WGS sequence"/>
</dbReference>